<gene>
    <name evidence="3" type="ORF">GCM10007874_22090</name>
</gene>
<evidence type="ECO:0000256" key="1">
    <source>
        <dbReference type="ARBA" id="ARBA00008635"/>
    </source>
</evidence>
<comment type="caution">
    <text evidence="3">The sequence shown here is derived from an EMBL/GenBank/DDBJ whole genome shotgun (WGS) entry which is preliminary data.</text>
</comment>
<dbReference type="SUPFAM" id="SSF109854">
    <property type="entry name" value="DinB/YfiT-like putative metalloenzymes"/>
    <property type="match status" value="1"/>
</dbReference>
<organism evidence="3 4">
    <name type="scientific">Labrys miyagiensis</name>
    <dbReference type="NCBI Taxonomy" id="346912"/>
    <lineage>
        <taxon>Bacteria</taxon>
        <taxon>Pseudomonadati</taxon>
        <taxon>Pseudomonadota</taxon>
        <taxon>Alphaproteobacteria</taxon>
        <taxon>Hyphomicrobiales</taxon>
        <taxon>Xanthobacteraceae</taxon>
        <taxon>Labrys</taxon>
    </lineage>
</organism>
<dbReference type="PANTHER" id="PTHR37302">
    <property type="entry name" value="SLR1116 PROTEIN"/>
    <property type="match status" value="1"/>
</dbReference>
<protein>
    <submittedName>
        <fullName evidence="3">Damage-inducible protein DinB</fullName>
    </submittedName>
</protein>
<reference evidence="4" key="1">
    <citation type="journal article" date="2019" name="Int. J. Syst. Evol. Microbiol.">
        <title>The Global Catalogue of Microorganisms (GCM) 10K type strain sequencing project: providing services to taxonomists for standard genome sequencing and annotation.</title>
        <authorList>
            <consortium name="The Broad Institute Genomics Platform"/>
            <consortium name="The Broad Institute Genome Sequencing Center for Infectious Disease"/>
            <person name="Wu L."/>
            <person name="Ma J."/>
        </authorList>
    </citation>
    <scope>NUCLEOTIDE SEQUENCE [LARGE SCALE GENOMIC DNA]</scope>
    <source>
        <strain evidence="4">NBRC 101365</strain>
    </source>
</reference>
<keyword evidence="2" id="KW-0479">Metal-binding</keyword>
<evidence type="ECO:0000313" key="3">
    <source>
        <dbReference type="EMBL" id="GLS19192.1"/>
    </source>
</evidence>
<sequence length="165" mass="18623">MDTSFRTLSRWTVWANERLYDACGALTNDEYFLPRVCAFGSIHRTLNHLLATDRIWLGRLTGEGHSIPSLDTELCADFVSLRAARSAEDRRIVSLVDEIVANGDLEGDLHYTSMDGKPQILPRRLVLSHLFLHHAHHRGQVHALLSQTKVPPPALDLTYFPRAAE</sequence>
<evidence type="ECO:0000313" key="4">
    <source>
        <dbReference type="Proteomes" id="UP001156882"/>
    </source>
</evidence>
<evidence type="ECO:0000256" key="2">
    <source>
        <dbReference type="ARBA" id="ARBA00022723"/>
    </source>
</evidence>
<dbReference type="RefSeq" id="WP_284312068.1">
    <property type="nucleotide sequence ID" value="NZ_BSPC01000021.1"/>
</dbReference>
<name>A0ABQ6CHT2_9HYPH</name>
<dbReference type="Pfam" id="PF05163">
    <property type="entry name" value="DinB"/>
    <property type="match status" value="1"/>
</dbReference>
<dbReference type="Gene3D" id="1.20.120.450">
    <property type="entry name" value="dinb family like domain"/>
    <property type="match status" value="1"/>
</dbReference>
<dbReference type="PANTHER" id="PTHR37302:SF1">
    <property type="entry name" value="PROTEIN DINB"/>
    <property type="match status" value="1"/>
</dbReference>
<dbReference type="InterPro" id="IPR034660">
    <property type="entry name" value="DinB/YfiT-like"/>
</dbReference>
<comment type="similarity">
    <text evidence="1">Belongs to the DinB family.</text>
</comment>
<proteinExistence type="inferred from homology"/>
<dbReference type="Proteomes" id="UP001156882">
    <property type="component" value="Unassembled WGS sequence"/>
</dbReference>
<keyword evidence="4" id="KW-1185">Reference proteome</keyword>
<dbReference type="InterPro" id="IPR007837">
    <property type="entry name" value="DinB"/>
</dbReference>
<accession>A0ABQ6CHT2</accession>
<dbReference type="EMBL" id="BSPC01000021">
    <property type="protein sequence ID" value="GLS19192.1"/>
    <property type="molecule type" value="Genomic_DNA"/>
</dbReference>